<keyword evidence="1" id="KW-1185">Reference proteome</keyword>
<name>A0A915KGS1_ROMCU</name>
<reference evidence="2" key="1">
    <citation type="submission" date="2022-11" db="UniProtKB">
        <authorList>
            <consortium name="WormBaseParasite"/>
        </authorList>
    </citation>
    <scope>IDENTIFICATION</scope>
</reference>
<evidence type="ECO:0000313" key="2">
    <source>
        <dbReference type="WBParaSite" id="nRc.2.0.1.t37154-RA"/>
    </source>
</evidence>
<dbReference type="Proteomes" id="UP000887565">
    <property type="component" value="Unplaced"/>
</dbReference>
<proteinExistence type="predicted"/>
<accession>A0A915KGS1</accession>
<dbReference type="WBParaSite" id="nRc.2.0.1.t37154-RA">
    <property type="protein sequence ID" value="nRc.2.0.1.t37154-RA"/>
    <property type="gene ID" value="nRc.2.0.1.g37154"/>
</dbReference>
<organism evidence="1 2">
    <name type="scientific">Romanomermis culicivorax</name>
    <name type="common">Nematode worm</name>
    <dbReference type="NCBI Taxonomy" id="13658"/>
    <lineage>
        <taxon>Eukaryota</taxon>
        <taxon>Metazoa</taxon>
        <taxon>Ecdysozoa</taxon>
        <taxon>Nematoda</taxon>
        <taxon>Enoplea</taxon>
        <taxon>Dorylaimia</taxon>
        <taxon>Mermithida</taxon>
        <taxon>Mermithoidea</taxon>
        <taxon>Mermithidae</taxon>
        <taxon>Romanomermis</taxon>
    </lineage>
</organism>
<dbReference type="AlphaFoldDB" id="A0A915KGS1"/>
<sequence length="156" mass="17191">MLLHSLLLVWNCPIENSLMWEFAQLEIAHMRTCCGKLSPLLGALVKVRLGPELQRGTMRLPSARSNQLSQPSKGKCAFILQQFVVKLFERVVESNANLLTMFGSLNQDLVNPPPSSVAAASSAASIAAARPTNRKEWRNAFGTPVAKKINDYKVDN</sequence>
<evidence type="ECO:0000313" key="1">
    <source>
        <dbReference type="Proteomes" id="UP000887565"/>
    </source>
</evidence>
<protein>
    <submittedName>
        <fullName evidence="2">Uncharacterized protein</fullName>
    </submittedName>
</protein>